<dbReference type="Proteomes" id="UP001172083">
    <property type="component" value="Unassembled WGS sequence"/>
</dbReference>
<evidence type="ECO:0000313" key="2">
    <source>
        <dbReference type="Proteomes" id="UP001172083"/>
    </source>
</evidence>
<reference evidence="1" key="1">
    <citation type="submission" date="2023-06" db="EMBL/GenBank/DDBJ databases">
        <title>Genomic of Agaribacillus aureum.</title>
        <authorList>
            <person name="Wang G."/>
        </authorList>
    </citation>
    <scope>NUCLEOTIDE SEQUENCE</scope>
    <source>
        <strain evidence="1">BMA12</strain>
    </source>
</reference>
<evidence type="ECO:0000313" key="1">
    <source>
        <dbReference type="EMBL" id="MDN5215640.1"/>
    </source>
</evidence>
<protein>
    <recommendedName>
        <fullName evidence="3">Lipoprotein</fullName>
    </recommendedName>
</protein>
<comment type="caution">
    <text evidence="1">The sequence shown here is derived from an EMBL/GenBank/DDBJ whole genome shotgun (WGS) entry which is preliminary data.</text>
</comment>
<name>A0ABT8LCY8_9BACT</name>
<evidence type="ECO:0008006" key="3">
    <source>
        <dbReference type="Google" id="ProtNLM"/>
    </source>
</evidence>
<dbReference type="RefSeq" id="WP_346760978.1">
    <property type="nucleotide sequence ID" value="NZ_JAUJEB010000007.1"/>
</dbReference>
<organism evidence="1 2">
    <name type="scientific">Agaribacillus aureus</name>
    <dbReference type="NCBI Taxonomy" id="3051825"/>
    <lineage>
        <taxon>Bacteria</taxon>
        <taxon>Pseudomonadati</taxon>
        <taxon>Bacteroidota</taxon>
        <taxon>Cytophagia</taxon>
        <taxon>Cytophagales</taxon>
        <taxon>Splendidivirgaceae</taxon>
        <taxon>Agaribacillus</taxon>
    </lineage>
</organism>
<dbReference type="PROSITE" id="PS51257">
    <property type="entry name" value="PROKAR_LIPOPROTEIN"/>
    <property type="match status" value="1"/>
</dbReference>
<sequence>MMNTNAKILTTASLFVLVFVFGCAEKPANSNTASQPSSEVVEENPAMEGFNVKGSDEQAIDIADQVMKAMGGRQAWDKAHYLVWDFFGGRRLYWDKWNGDVRIEFLKNDTKILLNIHDLKGKVFKDGQELSHPDSLSHYLNRGKNIWINDSYWLVMPFKLKDSGVTLTYSREDTLGNGKKADVLALTFEEVGVTPQNKYEVFVDKEDKLIKQWAFFRNADQDSANFIRPWDNYQSFDGLLLSGNRSDNGGPTDVHLLDSLPATAFTSFDPVDLKQLD</sequence>
<accession>A0ABT8LCY8</accession>
<proteinExistence type="predicted"/>
<gene>
    <name evidence="1" type="ORF">QQ020_26420</name>
</gene>
<dbReference type="EMBL" id="JAUJEB010000007">
    <property type="protein sequence ID" value="MDN5215640.1"/>
    <property type="molecule type" value="Genomic_DNA"/>
</dbReference>
<keyword evidence="2" id="KW-1185">Reference proteome</keyword>